<dbReference type="InterPro" id="IPR013325">
    <property type="entry name" value="RNA_pol_sigma_r2"/>
</dbReference>
<keyword evidence="5" id="KW-0804">Transcription</keyword>
<dbReference type="OrthoDB" id="3608473at2"/>
<dbReference type="Gene3D" id="1.10.10.10">
    <property type="entry name" value="Winged helix-like DNA-binding domain superfamily/Winged helix DNA-binding domain"/>
    <property type="match status" value="1"/>
</dbReference>
<dbReference type="AlphaFoldDB" id="K0KDL5"/>
<feature type="domain" description="HTH luxR-type" evidence="6">
    <location>
        <begin position="101"/>
        <end position="167"/>
    </location>
</feature>
<dbReference type="PROSITE" id="PS50043">
    <property type="entry name" value="HTH_LUXR_2"/>
    <property type="match status" value="1"/>
</dbReference>
<dbReference type="SUPFAM" id="SSF88659">
    <property type="entry name" value="Sigma3 and sigma4 domains of RNA polymerase sigma factors"/>
    <property type="match status" value="1"/>
</dbReference>
<evidence type="ECO:0000313" key="8">
    <source>
        <dbReference type="Proteomes" id="UP000006281"/>
    </source>
</evidence>
<dbReference type="Proteomes" id="UP000006281">
    <property type="component" value="Chromosome"/>
</dbReference>
<dbReference type="BioCyc" id="SESP1179773:BN6_RS40840-MONOMER"/>
<gene>
    <name evidence="7" type="ordered locus">BN6_84270</name>
</gene>
<dbReference type="Gene3D" id="1.10.1740.10">
    <property type="match status" value="1"/>
</dbReference>
<dbReference type="PANTHER" id="PTHR43133:SF8">
    <property type="entry name" value="RNA POLYMERASE SIGMA FACTOR HI_1459-RELATED"/>
    <property type="match status" value="1"/>
</dbReference>
<evidence type="ECO:0000256" key="2">
    <source>
        <dbReference type="ARBA" id="ARBA00023015"/>
    </source>
</evidence>
<dbReference type="PRINTS" id="PR00038">
    <property type="entry name" value="HTHLUXR"/>
</dbReference>
<comment type="similarity">
    <text evidence="1">Belongs to the sigma-70 factor family. ECF subfamily.</text>
</comment>
<dbReference type="GO" id="GO:0006352">
    <property type="term" value="P:DNA-templated transcription initiation"/>
    <property type="evidence" value="ECO:0007669"/>
    <property type="project" value="InterPro"/>
</dbReference>
<dbReference type="InterPro" id="IPR036388">
    <property type="entry name" value="WH-like_DNA-bd_sf"/>
</dbReference>
<evidence type="ECO:0000259" key="6">
    <source>
        <dbReference type="PROSITE" id="PS50043"/>
    </source>
</evidence>
<dbReference type="HOGENOM" id="CLU_047691_15_7_11"/>
<name>K0KDL5_SACES</name>
<dbReference type="RefSeq" id="WP_015105749.1">
    <property type="nucleotide sequence ID" value="NC_019673.1"/>
</dbReference>
<dbReference type="Pfam" id="PF04542">
    <property type="entry name" value="Sigma70_r2"/>
    <property type="match status" value="1"/>
</dbReference>
<evidence type="ECO:0000256" key="4">
    <source>
        <dbReference type="ARBA" id="ARBA00023125"/>
    </source>
</evidence>
<keyword evidence="8" id="KW-1185">Reference proteome</keyword>
<dbReference type="SUPFAM" id="SSF88946">
    <property type="entry name" value="Sigma2 domain of RNA polymerase sigma factors"/>
    <property type="match status" value="1"/>
</dbReference>
<dbReference type="STRING" id="1179773.BN6_84270"/>
<dbReference type="SMART" id="SM00421">
    <property type="entry name" value="HTH_LUXR"/>
    <property type="match status" value="1"/>
</dbReference>
<accession>K0KDL5</accession>
<organism evidence="7 8">
    <name type="scientific">Saccharothrix espanaensis (strain ATCC 51144 / DSM 44229 / JCM 9112 / NBRC 15066 / NRRL 15764)</name>
    <dbReference type="NCBI Taxonomy" id="1179773"/>
    <lineage>
        <taxon>Bacteria</taxon>
        <taxon>Bacillati</taxon>
        <taxon>Actinomycetota</taxon>
        <taxon>Actinomycetes</taxon>
        <taxon>Pseudonocardiales</taxon>
        <taxon>Pseudonocardiaceae</taxon>
        <taxon>Saccharothrix</taxon>
    </lineage>
</organism>
<dbReference type="NCBIfam" id="TIGR02937">
    <property type="entry name" value="sigma70-ECF"/>
    <property type="match status" value="1"/>
</dbReference>
<keyword evidence="2" id="KW-0805">Transcription regulation</keyword>
<evidence type="ECO:0000256" key="3">
    <source>
        <dbReference type="ARBA" id="ARBA00023082"/>
    </source>
</evidence>
<dbReference type="PATRIC" id="fig|1179773.3.peg.8509"/>
<dbReference type="InterPro" id="IPR013324">
    <property type="entry name" value="RNA_pol_sigma_r3/r4-like"/>
</dbReference>
<evidence type="ECO:0000256" key="1">
    <source>
        <dbReference type="ARBA" id="ARBA00010641"/>
    </source>
</evidence>
<dbReference type="eggNOG" id="COG1595">
    <property type="taxonomic scope" value="Bacteria"/>
</dbReference>
<dbReference type="InterPro" id="IPR007627">
    <property type="entry name" value="RNA_pol_sigma70_r2"/>
</dbReference>
<dbReference type="GO" id="GO:0003677">
    <property type="term" value="F:DNA binding"/>
    <property type="evidence" value="ECO:0007669"/>
    <property type="project" value="UniProtKB-KW"/>
</dbReference>
<evidence type="ECO:0000256" key="5">
    <source>
        <dbReference type="ARBA" id="ARBA00023163"/>
    </source>
</evidence>
<evidence type="ECO:0000313" key="7">
    <source>
        <dbReference type="EMBL" id="CCH35642.1"/>
    </source>
</evidence>
<dbReference type="InterPro" id="IPR013249">
    <property type="entry name" value="RNA_pol_sigma70_r4_t2"/>
</dbReference>
<reference evidence="7 8" key="1">
    <citation type="journal article" date="2012" name="BMC Genomics">
        <title>Complete genome sequence of Saccharothrix espanaensis DSM 44229T and comparison to the other completely sequenced Pseudonocardiaceae.</title>
        <authorList>
            <person name="Strobel T."/>
            <person name="Al-Dilaimi A."/>
            <person name="Blom J."/>
            <person name="Gessner A."/>
            <person name="Kalinowski J."/>
            <person name="Luzhetska M."/>
            <person name="Puhler A."/>
            <person name="Szczepanowski R."/>
            <person name="Bechthold A."/>
            <person name="Ruckert C."/>
        </authorList>
    </citation>
    <scope>NUCLEOTIDE SEQUENCE [LARGE SCALE GENOMIC DNA]</scope>
    <source>
        <strain evidence="8">ATCC 51144 / DSM 44229 / JCM 9112 / NBRC 15066 / NRRL 15764</strain>
    </source>
</reference>
<dbReference type="Pfam" id="PF08281">
    <property type="entry name" value="Sigma70_r4_2"/>
    <property type="match status" value="1"/>
</dbReference>
<sequence>MTDEAFDEFFRADFARLIAFLVKLGYRPEDAEDAAGEAMAGLCAAWDRVEHPAAWVRLVAKRQALRFARRDVQRAVREVLARRADGPVDDQGPEVEDVLWLAEVLADLRPRERDVVVMSMEGFTSAEIAVHLAVTPATVRSHLRRARERLRAHPGLAGLVTGVGRGDSRWKA</sequence>
<proteinExistence type="inferred from homology"/>
<dbReference type="PROSITE" id="PS00622">
    <property type="entry name" value="HTH_LUXR_1"/>
    <property type="match status" value="1"/>
</dbReference>
<dbReference type="InterPro" id="IPR014284">
    <property type="entry name" value="RNA_pol_sigma-70_dom"/>
</dbReference>
<dbReference type="InterPro" id="IPR039425">
    <property type="entry name" value="RNA_pol_sigma-70-like"/>
</dbReference>
<keyword evidence="4" id="KW-0238">DNA-binding</keyword>
<dbReference type="PANTHER" id="PTHR43133">
    <property type="entry name" value="RNA POLYMERASE ECF-TYPE SIGMA FACTO"/>
    <property type="match status" value="1"/>
</dbReference>
<dbReference type="KEGG" id="sesp:BN6_84270"/>
<dbReference type="EMBL" id="HE804045">
    <property type="protein sequence ID" value="CCH35642.1"/>
    <property type="molecule type" value="Genomic_DNA"/>
</dbReference>
<dbReference type="InterPro" id="IPR000792">
    <property type="entry name" value="Tscrpt_reg_LuxR_C"/>
</dbReference>
<protein>
    <recommendedName>
        <fullName evidence="6">HTH luxR-type domain-containing protein</fullName>
    </recommendedName>
</protein>
<keyword evidence="3" id="KW-0731">Sigma factor</keyword>
<dbReference type="GO" id="GO:0016987">
    <property type="term" value="F:sigma factor activity"/>
    <property type="evidence" value="ECO:0007669"/>
    <property type="project" value="UniProtKB-KW"/>
</dbReference>